<accession>A0A653LAK5</accession>
<dbReference type="EMBL" id="CABWLC010000020">
    <property type="protein sequence ID" value="VXA88450.1"/>
    <property type="molecule type" value="Genomic_DNA"/>
</dbReference>
<protein>
    <submittedName>
        <fullName evidence="1">Uncharacterized protein</fullName>
    </submittedName>
</protein>
<evidence type="ECO:0000313" key="1">
    <source>
        <dbReference type="EMBL" id="VXA88450.1"/>
    </source>
</evidence>
<reference evidence="1 2" key="1">
    <citation type="submission" date="2019-10" db="EMBL/GenBank/DDBJ databases">
        <authorList>
            <person name="Karimi E."/>
        </authorList>
    </citation>
    <scope>NUCLEOTIDE SEQUENCE [LARGE SCALE GENOMIC DNA]</scope>
    <source>
        <strain evidence="1">Aeromonas sp. 8C</strain>
    </source>
</reference>
<dbReference type="AlphaFoldDB" id="A0A653LAK5"/>
<gene>
    <name evidence="1" type="ORF">AERO8C_70130</name>
</gene>
<organism evidence="1 2">
    <name type="scientific">Aeromonas veronii</name>
    <dbReference type="NCBI Taxonomy" id="654"/>
    <lineage>
        <taxon>Bacteria</taxon>
        <taxon>Pseudomonadati</taxon>
        <taxon>Pseudomonadota</taxon>
        <taxon>Gammaproteobacteria</taxon>
        <taxon>Aeromonadales</taxon>
        <taxon>Aeromonadaceae</taxon>
        <taxon>Aeromonas</taxon>
    </lineage>
</organism>
<dbReference type="Proteomes" id="UP000439123">
    <property type="component" value="Unassembled WGS sequence"/>
</dbReference>
<evidence type="ECO:0000313" key="2">
    <source>
        <dbReference type="Proteomes" id="UP000439123"/>
    </source>
</evidence>
<name>A0A653LAK5_AERVE</name>
<sequence length="241" mass="26042">MKQISPSWLGQLAVVQLQLLDLSGHLGLHIGAQQEQHLQHALIEQRFGDAGVGGLGNLERDPAGHHHLDGLAQIRQVFIADIDNAPFAQAPEQRDHGGAHLFLGLEVLLLQRFVTAQNVRQVGVEEAELPHQIEDGIQIAHQILQGDFTVAGRHEALAQVAGILVEDGVDDVFFIAEVVVEVARADTHVRRNVVGGDVAFTLIVEQLGRAVNDPVSGFHHSFLQQVPLGAVLNKVESPDGP</sequence>
<proteinExistence type="predicted"/>